<comment type="caution">
    <text evidence="5">The sequence shown here is derived from an EMBL/GenBank/DDBJ whole genome shotgun (WGS) entry which is preliminary data.</text>
</comment>
<dbReference type="InterPro" id="IPR045584">
    <property type="entry name" value="Pilin-like"/>
</dbReference>
<keyword evidence="3" id="KW-0281">Fimbrium</keyword>
<dbReference type="PROSITE" id="PS00409">
    <property type="entry name" value="PROKAR_NTER_METHYL"/>
    <property type="match status" value="1"/>
</dbReference>
<gene>
    <name evidence="5" type="ORF">ISP13_02045</name>
</gene>
<dbReference type="Proteomes" id="UP001620405">
    <property type="component" value="Unassembled WGS sequence"/>
</dbReference>
<evidence type="ECO:0000256" key="1">
    <source>
        <dbReference type="ARBA" id="ARBA00005233"/>
    </source>
</evidence>
<feature type="transmembrane region" description="Helical" evidence="4">
    <location>
        <begin position="7"/>
        <end position="31"/>
    </location>
</feature>
<evidence type="ECO:0000256" key="3">
    <source>
        <dbReference type="RuleBase" id="RU000389"/>
    </source>
</evidence>
<protein>
    <submittedName>
        <fullName evidence="5">Pilin</fullName>
    </submittedName>
</protein>
<dbReference type="InterPro" id="IPR012902">
    <property type="entry name" value="N_methyl_site"/>
</dbReference>
<dbReference type="PANTHER" id="PTHR30093">
    <property type="entry name" value="GENERAL SECRETION PATHWAY PROTEIN G"/>
    <property type="match status" value="1"/>
</dbReference>
<proteinExistence type="inferred from homology"/>
<dbReference type="Pfam" id="PF07963">
    <property type="entry name" value="N_methyl"/>
    <property type="match status" value="1"/>
</dbReference>
<keyword evidence="4" id="KW-1133">Transmembrane helix</keyword>
<dbReference type="EMBL" id="JADIKG010000009">
    <property type="protein sequence ID" value="MFK2872298.1"/>
    <property type="molecule type" value="Genomic_DNA"/>
</dbReference>
<dbReference type="PANTHER" id="PTHR30093:SF34">
    <property type="entry name" value="PREPILIN PEPTIDASE-DEPENDENT PROTEIN D"/>
    <property type="match status" value="1"/>
</dbReference>
<keyword evidence="4" id="KW-0472">Membrane</keyword>
<evidence type="ECO:0000313" key="5">
    <source>
        <dbReference type="EMBL" id="MFK2872298.1"/>
    </source>
</evidence>
<keyword evidence="4" id="KW-0812">Transmembrane</keyword>
<accession>A0ABW8IRZ0</accession>
<reference evidence="5 6" key="1">
    <citation type="submission" date="2020-10" db="EMBL/GenBank/DDBJ databases">
        <title>Phylogeny of dyella-like bacteria.</title>
        <authorList>
            <person name="Fu J."/>
        </authorList>
    </citation>
    <scope>NUCLEOTIDE SEQUENCE [LARGE SCALE GENOMIC DNA]</scope>
    <source>
        <strain evidence="5 6">DHOB07</strain>
    </source>
</reference>
<dbReference type="Gene3D" id="3.30.700.10">
    <property type="entry name" value="Glycoprotein, Type 4 Pilin"/>
    <property type="match status" value="1"/>
</dbReference>
<dbReference type="InterPro" id="IPR001082">
    <property type="entry name" value="Pilin"/>
</dbReference>
<comment type="similarity">
    <text evidence="1 3">Belongs to the N-Me-Phe pilin family.</text>
</comment>
<name>A0ABW8IRZ0_9GAMM</name>
<dbReference type="NCBIfam" id="TIGR02532">
    <property type="entry name" value="IV_pilin_GFxxxE"/>
    <property type="match status" value="1"/>
</dbReference>
<evidence type="ECO:0000256" key="4">
    <source>
        <dbReference type="SAM" id="Phobius"/>
    </source>
</evidence>
<dbReference type="SUPFAM" id="SSF54523">
    <property type="entry name" value="Pili subunits"/>
    <property type="match status" value="1"/>
</dbReference>
<organism evidence="5 6">
    <name type="scientific">Dyella lipolytica</name>
    <dbReference type="NCBI Taxonomy" id="1867835"/>
    <lineage>
        <taxon>Bacteria</taxon>
        <taxon>Pseudomonadati</taxon>
        <taxon>Pseudomonadota</taxon>
        <taxon>Gammaproteobacteria</taxon>
        <taxon>Lysobacterales</taxon>
        <taxon>Rhodanobacteraceae</taxon>
        <taxon>Dyella</taxon>
    </lineage>
</organism>
<keyword evidence="2" id="KW-0488">Methylation</keyword>
<keyword evidence="6" id="KW-1185">Reference proteome</keyword>
<evidence type="ECO:0000256" key="2">
    <source>
        <dbReference type="ARBA" id="ARBA00022481"/>
    </source>
</evidence>
<dbReference type="RefSeq" id="WP_284399205.1">
    <property type="nucleotide sequence ID" value="NZ_BSNQ01000003.1"/>
</dbReference>
<evidence type="ECO:0000313" key="6">
    <source>
        <dbReference type="Proteomes" id="UP001620405"/>
    </source>
</evidence>
<sequence length="148" mass="15028">MKSMQKGFTLIELMIVVAIIAILAAIAIPAYQNYLIRAQVSEGAVLGSAAETSLAEFYQNTGHFPTVLASSGLATPASVQGKYVTSVDGTSTAGVIIAVFGNQANSAINGSQLGLSAITSGGTVAWSCNNAHTTVAAKYLPTSCRTGG</sequence>
<dbReference type="Pfam" id="PF00114">
    <property type="entry name" value="Pilin"/>
    <property type="match status" value="1"/>
</dbReference>